<gene>
    <name evidence="3" type="ORF">SLS62_006911</name>
</gene>
<dbReference type="InterPro" id="IPR046529">
    <property type="entry name" value="DUF6594"/>
</dbReference>
<sequence length="172" mass="19959">MMEADIEAQRPGPGAKSLVPEVQNNGADTGPHNSLVARIIDQGHKLLNEMRESLKSQPQPNNTPNSGRDRITVDGSLNGYPKLGAFVASNENYLIFRQFKYLQSRLLLNMQDQLREYETELISLERDYRVTGVHLQCRERDDHKSGRRKLLMQKIEERYEKYSQYAMFLRDM</sequence>
<dbReference type="EMBL" id="JAKJXP020000054">
    <property type="protein sequence ID" value="KAK7751082.1"/>
    <property type="molecule type" value="Genomic_DNA"/>
</dbReference>
<name>A0AAN9YQR4_9PEZI</name>
<accession>A0AAN9YQR4</accession>
<comment type="caution">
    <text evidence="3">The sequence shown here is derived from an EMBL/GenBank/DDBJ whole genome shotgun (WGS) entry which is preliminary data.</text>
</comment>
<evidence type="ECO:0000259" key="2">
    <source>
        <dbReference type="Pfam" id="PF20237"/>
    </source>
</evidence>
<organism evidence="3 4">
    <name type="scientific">Diatrype stigma</name>
    <dbReference type="NCBI Taxonomy" id="117547"/>
    <lineage>
        <taxon>Eukaryota</taxon>
        <taxon>Fungi</taxon>
        <taxon>Dikarya</taxon>
        <taxon>Ascomycota</taxon>
        <taxon>Pezizomycotina</taxon>
        <taxon>Sordariomycetes</taxon>
        <taxon>Xylariomycetidae</taxon>
        <taxon>Xylariales</taxon>
        <taxon>Diatrypaceae</taxon>
        <taxon>Diatrype</taxon>
    </lineage>
</organism>
<evidence type="ECO:0000313" key="4">
    <source>
        <dbReference type="Proteomes" id="UP001320420"/>
    </source>
</evidence>
<dbReference type="PANTHER" id="PTHR34502">
    <property type="entry name" value="DUF6594 DOMAIN-CONTAINING PROTEIN-RELATED"/>
    <property type="match status" value="1"/>
</dbReference>
<feature type="region of interest" description="Disordered" evidence="1">
    <location>
        <begin position="1"/>
        <end position="34"/>
    </location>
</feature>
<feature type="domain" description="DUF6594" evidence="2">
    <location>
        <begin position="80"/>
        <end position="165"/>
    </location>
</feature>
<dbReference type="AlphaFoldDB" id="A0AAN9YQR4"/>
<evidence type="ECO:0000256" key="1">
    <source>
        <dbReference type="SAM" id="MobiDB-lite"/>
    </source>
</evidence>
<dbReference type="Proteomes" id="UP001320420">
    <property type="component" value="Unassembled WGS sequence"/>
</dbReference>
<dbReference type="Pfam" id="PF20237">
    <property type="entry name" value="DUF6594"/>
    <property type="match status" value="1"/>
</dbReference>
<dbReference type="PANTHER" id="PTHR34502:SF3">
    <property type="entry name" value="DUF6594 DOMAIN-CONTAINING PROTEIN"/>
    <property type="match status" value="1"/>
</dbReference>
<protein>
    <recommendedName>
        <fullName evidence="2">DUF6594 domain-containing protein</fullName>
    </recommendedName>
</protein>
<proteinExistence type="predicted"/>
<reference evidence="3 4" key="1">
    <citation type="submission" date="2024-02" db="EMBL/GenBank/DDBJ databases">
        <title>De novo assembly and annotation of 12 fungi associated with fruit tree decline syndrome in Ontario, Canada.</title>
        <authorList>
            <person name="Sulman M."/>
            <person name="Ellouze W."/>
            <person name="Ilyukhin E."/>
        </authorList>
    </citation>
    <scope>NUCLEOTIDE SEQUENCE [LARGE SCALE GENOMIC DNA]</scope>
    <source>
        <strain evidence="3 4">M11/M66-122</strain>
    </source>
</reference>
<evidence type="ECO:0000313" key="3">
    <source>
        <dbReference type="EMBL" id="KAK7751082.1"/>
    </source>
</evidence>
<keyword evidence="4" id="KW-1185">Reference proteome</keyword>